<feature type="compositionally biased region" description="Basic and acidic residues" evidence="2">
    <location>
        <begin position="91"/>
        <end position="101"/>
    </location>
</feature>
<reference evidence="3 4" key="1">
    <citation type="submission" date="2024-01" db="EMBL/GenBank/DDBJ databases">
        <title>The complete chloroplast genome sequence of Lithospermum erythrorhizon: insights into the phylogenetic relationship among Boraginaceae species and the maternal lineages of purple gromwells.</title>
        <authorList>
            <person name="Okada T."/>
            <person name="Watanabe K."/>
        </authorList>
    </citation>
    <scope>NUCLEOTIDE SEQUENCE [LARGE SCALE GENOMIC DNA]</scope>
</reference>
<comment type="caution">
    <text evidence="3">The sequence shown here is derived from an EMBL/GenBank/DDBJ whole genome shotgun (WGS) entry which is preliminary data.</text>
</comment>
<sequence length="264" mass="28570">MIISSASPMKEVDFDAMLGEMPSFFDCVKIKSKSKPRVPMVPSEFAPATPLPSASIPTPQVRPMLKRKAKDIPASFSHPPKMAKKAAQRFLVRDSGEEETHSQGVGSQVGPVAPMANSPAMVEVTSSDTLSDPGAGHQVDLDMGHLSLQEELNAPFPPKGPASTSVAQHPAAILEECIHHREGKAPMPAYDGKYLETPFQLSNLEPKCKKRAISIKNKLLKGLDTERANLQKEVEALSTTVEERAKRVDGLSAELAKEREVAKS</sequence>
<gene>
    <name evidence="3" type="ORF">LIER_17752</name>
</gene>
<accession>A0AAV3QCJ5</accession>
<proteinExistence type="predicted"/>
<feature type="region of interest" description="Disordered" evidence="2">
    <location>
        <begin position="73"/>
        <end position="112"/>
    </location>
</feature>
<dbReference type="Proteomes" id="UP001454036">
    <property type="component" value="Unassembled WGS sequence"/>
</dbReference>
<name>A0AAV3QCJ5_LITER</name>
<evidence type="ECO:0000256" key="2">
    <source>
        <dbReference type="SAM" id="MobiDB-lite"/>
    </source>
</evidence>
<feature type="coiled-coil region" evidence="1">
    <location>
        <begin position="220"/>
        <end position="247"/>
    </location>
</feature>
<keyword evidence="1" id="KW-0175">Coiled coil</keyword>
<evidence type="ECO:0000313" key="4">
    <source>
        <dbReference type="Proteomes" id="UP001454036"/>
    </source>
</evidence>
<evidence type="ECO:0000313" key="3">
    <source>
        <dbReference type="EMBL" id="GAA0161439.1"/>
    </source>
</evidence>
<dbReference type="AlphaFoldDB" id="A0AAV3QCJ5"/>
<keyword evidence="4" id="KW-1185">Reference proteome</keyword>
<dbReference type="EMBL" id="BAABME010004177">
    <property type="protein sequence ID" value="GAA0161439.1"/>
    <property type="molecule type" value="Genomic_DNA"/>
</dbReference>
<evidence type="ECO:0000256" key="1">
    <source>
        <dbReference type="SAM" id="Coils"/>
    </source>
</evidence>
<protein>
    <submittedName>
        <fullName evidence="3">Uncharacterized protein</fullName>
    </submittedName>
</protein>
<organism evidence="3 4">
    <name type="scientific">Lithospermum erythrorhizon</name>
    <name type="common">Purple gromwell</name>
    <name type="synonym">Lithospermum officinale var. erythrorhizon</name>
    <dbReference type="NCBI Taxonomy" id="34254"/>
    <lineage>
        <taxon>Eukaryota</taxon>
        <taxon>Viridiplantae</taxon>
        <taxon>Streptophyta</taxon>
        <taxon>Embryophyta</taxon>
        <taxon>Tracheophyta</taxon>
        <taxon>Spermatophyta</taxon>
        <taxon>Magnoliopsida</taxon>
        <taxon>eudicotyledons</taxon>
        <taxon>Gunneridae</taxon>
        <taxon>Pentapetalae</taxon>
        <taxon>asterids</taxon>
        <taxon>lamiids</taxon>
        <taxon>Boraginales</taxon>
        <taxon>Boraginaceae</taxon>
        <taxon>Boraginoideae</taxon>
        <taxon>Lithospermeae</taxon>
        <taxon>Lithospermum</taxon>
    </lineage>
</organism>